<dbReference type="Gene3D" id="3.90.550.10">
    <property type="entry name" value="Spore Coat Polysaccharide Biosynthesis Protein SpsA, Chain A"/>
    <property type="match status" value="1"/>
</dbReference>
<evidence type="ECO:0008006" key="3">
    <source>
        <dbReference type="Google" id="ProtNLM"/>
    </source>
</evidence>
<keyword evidence="2" id="KW-1185">Reference proteome</keyword>
<proteinExistence type="predicted"/>
<accession>A0A2U8FNM6</accession>
<dbReference type="RefSeq" id="WP_109034710.1">
    <property type="nucleotide sequence ID" value="NZ_CP029210.1"/>
</dbReference>
<dbReference type="InterPro" id="IPR029044">
    <property type="entry name" value="Nucleotide-diphossugar_trans"/>
</dbReference>
<evidence type="ECO:0000313" key="1">
    <source>
        <dbReference type="EMBL" id="AWI52537.1"/>
    </source>
</evidence>
<dbReference type="OrthoDB" id="5298793at2"/>
<evidence type="ECO:0000313" key="2">
    <source>
        <dbReference type="Proteomes" id="UP000244892"/>
    </source>
</evidence>
<reference evidence="1 2" key="1">
    <citation type="submission" date="2018-05" db="EMBL/GenBank/DDBJ databases">
        <title>complete genome sequence of Aquabacterium olei NBRC 110486.</title>
        <authorList>
            <person name="Tang B."/>
            <person name="Chang J."/>
            <person name="Zhang L."/>
            <person name="Yang H."/>
        </authorList>
    </citation>
    <scope>NUCLEOTIDE SEQUENCE [LARGE SCALE GENOMIC DNA]</scope>
    <source>
        <strain evidence="1 2">NBRC 110486</strain>
    </source>
</reference>
<organism evidence="1 2">
    <name type="scientific">Aquabacterium olei</name>
    <dbReference type="NCBI Taxonomy" id="1296669"/>
    <lineage>
        <taxon>Bacteria</taxon>
        <taxon>Pseudomonadati</taxon>
        <taxon>Pseudomonadota</taxon>
        <taxon>Betaproteobacteria</taxon>
        <taxon>Burkholderiales</taxon>
        <taxon>Aquabacterium</taxon>
    </lineage>
</organism>
<sequence>MTSSATVIVLAGPVSEAGPRGNTGASGDPQALAQTLHNVLSTGLPALVVTPPGMAAHAQAILPGNHVLTIEDDGEEGPGQWLGRAIRAGVEASPQAGGWLLLPLNGAPLPAVSLHAMADCLPSFPVVHPAPGSTGARPIGVSGELFSELLRLDSARDLERLATRYPAATVDLAAPPSAP</sequence>
<dbReference type="AlphaFoldDB" id="A0A2U8FNM6"/>
<dbReference type="EMBL" id="CP029210">
    <property type="protein sequence ID" value="AWI52537.1"/>
    <property type="molecule type" value="Genomic_DNA"/>
</dbReference>
<dbReference type="KEGG" id="aon:DEH84_03190"/>
<name>A0A2U8FNM6_9BURK</name>
<dbReference type="Proteomes" id="UP000244892">
    <property type="component" value="Chromosome"/>
</dbReference>
<gene>
    <name evidence="1" type="ORF">DEH84_03190</name>
</gene>
<protein>
    <recommendedName>
        <fullName evidence="3">MobA-like NTP transferase domain-containing protein</fullName>
    </recommendedName>
</protein>